<comment type="caution">
    <text evidence="2">The sequence shown here is derived from an EMBL/GenBank/DDBJ whole genome shotgun (WGS) entry which is preliminary data.</text>
</comment>
<proteinExistence type="predicted"/>
<keyword evidence="3" id="KW-1185">Reference proteome</keyword>
<evidence type="ECO:0000256" key="1">
    <source>
        <dbReference type="SAM" id="SignalP"/>
    </source>
</evidence>
<name>A0AAD7JCD2_9AGAR</name>
<protein>
    <submittedName>
        <fullName evidence="2">POXA3a laccase small subunit</fullName>
    </submittedName>
</protein>
<gene>
    <name evidence="2" type="ORF">DFH07DRAFT_1021936</name>
</gene>
<evidence type="ECO:0000313" key="3">
    <source>
        <dbReference type="Proteomes" id="UP001215280"/>
    </source>
</evidence>
<feature type="signal peptide" evidence="1">
    <location>
        <begin position="1"/>
        <end position="17"/>
    </location>
</feature>
<dbReference type="EMBL" id="JARJLG010000048">
    <property type="protein sequence ID" value="KAJ7760733.1"/>
    <property type="molecule type" value="Genomic_DNA"/>
</dbReference>
<feature type="chain" id="PRO_5042070095" evidence="1">
    <location>
        <begin position="18"/>
        <end position="152"/>
    </location>
</feature>
<sequence>MFAVRFFVLTLVSVACASKLEVRQTTNTNAAINSIVDVILSDVAPNRVYRHPQATPISAGSTTITPTNDDISITYSDAVVLIATSLSGVIATGAVPDFSSMVASFDPILAATTNQLNITSPNSVALVHIMLLDASQFFTDEGFTQTLAALGF</sequence>
<dbReference type="Proteomes" id="UP001215280">
    <property type="component" value="Unassembled WGS sequence"/>
</dbReference>
<dbReference type="AlphaFoldDB" id="A0AAD7JCD2"/>
<keyword evidence="1" id="KW-0732">Signal</keyword>
<reference evidence="2" key="1">
    <citation type="submission" date="2023-03" db="EMBL/GenBank/DDBJ databases">
        <title>Massive genome expansion in bonnet fungi (Mycena s.s.) driven by repeated elements and novel gene families across ecological guilds.</title>
        <authorList>
            <consortium name="Lawrence Berkeley National Laboratory"/>
            <person name="Harder C.B."/>
            <person name="Miyauchi S."/>
            <person name="Viragh M."/>
            <person name="Kuo A."/>
            <person name="Thoen E."/>
            <person name="Andreopoulos B."/>
            <person name="Lu D."/>
            <person name="Skrede I."/>
            <person name="Drula E."/>
            <person name="Henrissat B."/>
            <person name="Morin E."/>
            <person name="Kohler A."/>
            <person name="Barry K."/>
            <person name="LaButti K."/>
            <person name="Morin E."/>
            <person name="Salamov A."/>
            <person name="Lipzen A."/>
            <person name="Mereny Z."/>
            <person name="Hegedus B."/>
            <person name="Baldrian P."/>
            <person name="Stursova M."/>
            <person name="Weitz H."/>
            <person name="Taylor A."/>
            <person name="Grigoriev I.V."/>
            <person name="Nagy L.G."/>
            <person name="Martin F."/>
            <person name="Kauserud H."/>
        </authorList>
    </citation>
    <scope>NUCLEOTIDE SEQUENCE</scope>
    <source>
        <strain evidence="2">CBHHK188m</strain>
    </source>
</reference>
<accession>A0AAD7JCD2</accession>
<dbReference type="PROSITE" id="PS51257">
    <property type="entry name" value="PROKAR_LIPOPROTEIN"/>
    <property type="match status" value="1"/>
</dbReference>
<evidence type="ECO:0000313" key="2">
    <source>
        <dbReference type="EMBL" id="KAJ7760733.1"/>
    </source>
</evidence>
<organism evidence="2 3">
    <name type="scientific">Mycena maculata</name>
    <dbReference type="NCBI Taxonomy" id="230809"/>
    <lineage>
        <taxon>Eukaryota</taxon>
        <taxon>Fungi</taxon>
        <taxon>Dikarya</taxon>
        <taxon>Basidiomycota</taxon>
        <taxon>Agaricomycotina</taxon>
        <taxon>Agaricomycetes</taxon>
        <taxon>Agaricomycetidae</taxon>
        <taxon>Agaricales</taxon>
        <taxon>Marasmiineae</taxon>
        <taxon>Mycenaceae</taxon>
        <taxon>Mycena</taxon>
    </lineage>
</organism>